<evidence type="ECO:0000256" key="1">
    <source>
        <dbReference type="ARBA" id="ARBA00022723"/>
    </source>
</evidence>
<dbReference type="Gene3D" id="1.10.1280.10">
    <property type="entry name" value="Di-copper center containing domain from catechol oxidase"/>
    <property type="match status" value="1"/>
</dbReference>
<evidence type="ECO:0000313" key="5">
    <source>
        <dbReference type="Proteomes" id="UP000216361"/>
    </source>
</evidence>
<dbReference type="AlphaFoldDB" id="A0A255XVR5"/>
<dbReference type="EMBL" id="NOXS01000024">
    <property type="protein sequence ID" value="OYQ21076.1"/>
    <property type="molecule type" value="Genomic_DNA"/>
</dbReference>
<dbReference type="PROSITE" id="PS00497">
    <property type="entry name" value="TYROSINASE_1"/>
    <property type="match status" value="1"/>
</dbReference>
<protein>
    <submittedName>
        <fullName evidence="4">Tyrosinase</fullName>
    </submittedName>
</protein>
<dbReference type="PROSITE" id="PS00498">
    <property type="entry name" value="TYROSINASE_2"/>
    <property type="match status" value="1"/>
</dbReference>
<dbReference type="PRINTS" id="PR00092">
    <property type="entry name" value="TYROSINASE"/>
</dbReference>
<reference evidence="4 5" key="1">
    <citation type="submission" date="2017-07" db="EMBL/GenBank/DDBJ databases">
        <title>Elstera cyanobacteriorum sp. nov., a novel bacterium isolated from cyanobacterial aggregates in a eutrophic lake.</title>
        <authorList>
            <person name="Cai H."/>
        </authorList>
    </citation>
    <scope>NUCLEOTIDE SEQUENCE [LARGE SCALE GENOMIC DNA]</scope>
    <source>
        <strain evidence="4 5">TH019</strain>
    </source>
</reference>
<dbReference type="RefSeq" id="WP_094407375.1">
    <property type="nucleotide sequence ID" value="NZ_BMJZ01000012.1"/>
</dbReference>
<dbReference type="SUPFAM" id="SSF48056">
    <property type="entry name" value="Di-copper centre-containing domain"/>
    <property type="match status" value="1"/>
</dbReference>
<evidence type="ECO:0000259" key="2">
    <source>
        <dbReference type="PROSITE" id="PS00497"/>
    </source>
</evidence>
<proteinExistence type="predicted"/>
<dbReference type="GO" id="GO:0046872">
    <property type="term" value="F:metal ion binding"/>
    <property type="evidence" value="ECO:0007669"/>
    <property type="project" value="UniProtKB-KW"/>
</dbReference>
<accession>A0A255XVR5</accession>
<dbReference type="InterPro" id="IPR050316">
    <property type="entry name" value="Tyrosinase/Hemocyanin"/>
</dbReference>
<evidence type="ECO:0000313" key="4">
    <source>
        <dbReference type="EMBL" id="OYQ21076.1"/>
    </source>
</evidence>
<feature type="domain" description="Tyrosinase copper-binding" evidence="3">
    <location>
        <begin position="457"/>
        <end position="468"/>
    </location>
</feature>
<comment type="caution">
    <text evidence="4">The sequence shown here is derived from an EMBL/GenBank/DDBJ whole genome shotgun (WGS) entry which is preliminary data.</text>
</comment>
<keyword evidence="1" id="KW-0479">Metal-binding</keyword>
<dbReference type="InterPro" id="IPR002227">
    <property type="entry name" value="Tyrosinase_Cu-bd"/>
</dbReference>
<dbReference type="Pfam" id="PF00264">
    <property type="entry name" value="Tyrosinase"/>
    <property type="match status" value="1"/>
</dbReference>
<dbReference type="PANTHER" id="PTHR11474">
    <property type="entry name" value="TYROSINASE FAMILY MEMBER"/>
    <property type="match status" value="1"/>
</dbReference>
<name>A0A255XVR5_9PROT</name>
<dbReference type="Proteomes" id="UP000216361">
    <property type="component" value="Unassembled WGS sequence"/>
</dbReference>
<sequence>MPTTETLLDAPVFYADVQALLAKAANGTVADHGGLKAFWTLDRAALLDAKLFDLPLIAPEVELTCCGNPVKGGASRSARSALIKGLKGEAPFDGAQYPRLPWGGIALTAAEIATVAQWIDDGCPGESRASLSTEIEDGEAMPRVEVVGLAGPVFGLLTGDPNAYHYERGEPVQRMNLDCMSDWQIERLRLAFRGLYELNKWTEDARNYNNLALIHQNHCQHGWERFLPWHRVYLYEFEQALQAICPDVTMPYWDFTMAAYHPEQPETGQRIPQSFMCFLTEAALPELVKAGLPAEQAKALQPMVGQTFYSQDTFFAAVTAATGVDYSTNPLRPAFLDVLLEANSLWYPLRYPGEYNGKTINQAIHYHYPTADDIRQILSLRTYRDFGGGSLYNDSFGFLDQNPHNTMHIWTGGMNPQYDPNTPSGVRVSGRRFHKREDLYSQPQFGDMFSNLTASYDPVFWPVHSNIDRIWWEWQQTHPDSLPQNLDAVMTPWGYTVQNTLDIHRFGYEYVKSTHIVPVGLTAPVGRFRSKEIPVPAAVKAGFGSAEVRLHRVPQLPRSCFIRVFLNNPQADASTPLRPDTGYAGYLAVFGHGPCYGGPGHCDIPSVQGRVQDRASDPRNRTMNTPRNHRIDVTQTVRRLIDAGAAQITLTLVVIGADYQEDKELLRLDGVSLNFHD</sequence>
<feature type="domain" description="Tyrosinase copper-binding" evidence="2">
    <location>
        <begin position="221"/>
        <end position="238"/>
    </location>
</feature>
<keyword evidence="5" id="KW-1185">Reference proteome</keyword>
<dbReference type="OrthoDB" id="2874181at2"/>
<dbReference type="GO" id="GO:0016491">
    <property type="term" value="F:oxidoreductase activity"/>
    <property type="evidence" value="ECO:0007669"/>
    <property type="project" value="InterPro"/>
</dbReference>
<evidence type="ECO:0000259" key="3">
    <source>
        <dbReference type="PROSITE" id="PS00498"/>
    </source>
</evidence>
<dbReference type="InterPro" id="IPR008922">
    <property type="entry name" value="Di-copper_centre_dom_sf"/>
</dbReference>
<gene>
    <name evidence="4" type="ORF">CHR90_02460</name>
</gene>
<organism evidence="4 5">
    <name type="scientific">Elstera cyanobacteriorum</name>
    <dbReference type="NCBI Taxonomy" id="2022747"/>
    <lineage>
        <taxon>Bacteria</taxon>
        <taxon>Pseudomonadati</taxon>
        <taxon>Pseudomonadota</taxon>
        <taxon>Alphaproteobacteria</taxon>
        <taxon>Rhodospirillales</taxon>
        <taxon>Rhodospirillaceae</taxon>
        <taxon>Elstera</taxon>
    </lineage>
</organism>